<dbReference type="Pfam" id="PF00753">
    <property type="entry name" value="Lactamase_B"/>
    <property type="match status" value="1"/>
</dbReference>
<dbReference type="PANTHER" id="PTHR30619">
    <property type="entry name" value="DNA INTERNALIZATION/COMPETENCE PROTEIN COMEC/REC2"/>
    <property type="match status" value="1"/>
</dbReference>
<dbReference type="PATRIC" id="fig|1056511.3.peg.560"/>
<keyword evidence="4 6" id="KW-1133">Transmembrane helix</keyword>
<dbReference type="GO" id="GO:0030420">
    <property type="term" value="P:establishment of competence for transformation"/>
    <property type="evidence" value="ECO:0007669"/>
    <property type="project" value="InterPro"/>
</dbReference>
<accession>L8JH23</accession>
<feature type="transmembrane region" description="Helical" evidence="6">
    <location>
        <begin position="226"/>
        <end position="248"/>
    </location>
</feature>
<dbReference type="Proteomes" id="UP000011134">
    <property type="component" value="Unassembled WGS sequence"/>
</dbReference>
<evidence type="ECO:0000256" key="1">
    <source>
        <dbReference type="ARBA" id="ARBA00004651"/>
    </source>
</evidence>
<evidence type="ECO:0000313" key="9">
    <source>
        <dbReference type="Proteomes" id="UP000011134"/>
    </source>
</evidence>
<dbReference type="GO" id="GO:0005886">
    <property type="term" value="C:plasma membrane"/>
    <property type="evidence" value="ECO:0007669"/>
    <property type="project" value="UniProtKB-SubCell"/>
</dbReference>
<organism evidence="8 9">
    <name type="scientific">Photobacterium marinum</name>
    <dbReference type="NCBI Taxonomy" id="1056511"/>
    <lineage>
        <taxon>Bacteria</taxon>
        <taxon>Pseudomonadati</taxon>
        <taxon>Pseudomonadota</taxon>
        <taxon>Gammaproteobacteria</taxon>
        <taxon>Vibrionales</taxon>
        <taxon>Vibrionaceae</taxon>
        <taxon>Photobacterium</taxon>
    </lineage>
</organism>
<dbReference type="Pfam" id="PF03772">
    <property type="entry name" value="Competence"/>
    <property type="match status" value="1"/>
</dbReference>
<name>L8JH23_9GAMM</name>
<dbReference type="InterPro" id="IPR036866">
    <property type="entry name" value="RibonucZ/Hydroxyglut_hydro"/>
</dbReference>
<dbReference type="AlphaFoldDB" id="L8JH23"/>
<reference evidence="8 9" key="1">
    <citation type="submission" date="2012-12" db="EMBL/GenBank/DDBJ databases">
        <title>Genome Assembly of Photobacterium sp. AK15.</title>
        <authorList>
            <person name="Khatri I."/>
            <person name="Vaidya B."/>
            <person name="Srinivas T.N.R."/>
            <person name="Subramanian S."/>
            <person name="Pinnaka A."/>
        </authorList>
    </citation>
    <scope>NUCLEOTIDE SEQUENCE [LARGE SCALE GENOMIC DNA]</scope>
    <source>
        <strain evidence="8 9">AK15</strain>
    </source>
</reference>
<evidence type="ECO:0000256" key="4">
    <source>
        <dbReference type="ARBA" id="ARBA00022989"/>
    </source>
</evidence>
<dbReference type="OrthoDB" id="9761531at2"/>
<gene>
    <name evidence="8" type="ORF">C942_01487</name>
</gene>
<comment type="caution">
    <text evidence="8">The sequence shown here is derived from an EMBL/GenBank/DDBJ whole genome shotgun (WGS) entry which is preliminary data.</text>
</comment>
<feature type="transmembrane region" description="Helical" evidence="6">
    <location>
        <begin position="260"/>
        <end position="284"/>
    </location>
</feature>
<dbReference type="RefSeq" id="WP_007462139.1">
    <property type="nucleotide sequence ID" value="NZ_AMZO01000002.1"/>
</dbReference>
<proteinExistence type="predicted"/>
<sequence>MNRAAASIALGILSLHFWQFIPDYIWFITALMIGGVVSYFFRFNVLIWVVLGTLVAKIGASCYTHAVQAIPNERGNITIVGKVSSLLNADIPTTSFNFNVLSIEHSSSSSSLPIKVRLEWSDATVMKQGETWQLSVRLRRPYGRVNQAGFDAEQYYVGNGIHGKGVVISGFRLNDRSQPSFRQKIFDQAVQLTGGLQYQSYLLALGFGYRDGLGNQDWLRLRDSGLAHLMAISGLHIGLALLCGWWLGCVFRGTMPEWRIINWLPLWIGLLFTLGYVWLAGFSLPTLRALLMSAIVMGLLRIKVLWPGWQIWLLALVICLCIDPLASYSAGFWLSFSAVFILYFASASGMRVNHLYSLSFSQMWLARLLLLMQVQLVLLLLMLPLQWQWFGGISLLAPLINFFAVPLVSILTVPFVLAAIVGSGLSSVSVFFWTLADYSLTPVMSLAEQASGAWWSISSTLGTFLLGATGCLVLLWFLPLRRFCALHFVLILTVVCWQGWPGSGHKKPVGEEGWQLEMLDVGHGLAVIIRRNGTAVLYDTGNRWQQGSIATAVIEPVLLSYGITRLDGLILSHADSDHAGGTQDIIERMRPEWKRSSDRRDGFLPCIRGERWQWQQLDFRVLWPPRLVSRAANPHSCVIEVSDRLINPAAPTLALLTGDIDAISELLLAQLEPELNPDILFVPHHGSRTSSTATWLKGMSPRYALVSVARYNPWHLPSPDIRQRYLDKQAIWLATSETGQVRIDVKPGKLEVLRYRQDIKNSWYRELFSQKN</sequence>
<evidence type="ECO:0000313" key="8">
    <source>
        <dbReference type="EMBL" id="ELR67558.1"/>
    </source>
</evidence>
<evidence type="ECO:0000256" key="6">
    <source>
        <dbReference type="SAM" id="Phobius"/>
    </source>
</evidence>
<evidence type="ECO:0000256" key="2">
    <source>
        <dbReference type="ARBA" id="ARBA00022475"/>
    </source>
</evidence>
<keyword evidence="9" id="KW-1185">Reference proteome</keyword>
<dbReference type="CDD" id="cd07731">
    <property type="entry name" value="ComA-like_MBL-fold"/>
    <property type="match status" value="1"/>
</dbReference>
<dbReference type="SUPFAM" id="SSF56281">
    <property type="entry name" value="Metallo-hydrolase/oxidoreductase"/>
    <property type="match status" value="1"/>
</dbReference>
<protein>
    <recommendedName>
        <fullName evidence="7">Metallo-beta-lactamase domain-containing protein</fullName>
    </recommendedName>
</protein>
<keyword evidence="2" id="KW-1003">Cell membrane</keyword>
<feature type="transmembrane region" description="Helical" evidence="6">
    <location>
        <begin position="453"/>
        <end position="476"/>
    </location>
</feature>
<dbReference type="InterPro" id="IPR004477">
    <property type="entry name" value="ComEC_N"/>
</dbReference>
<dbReference type="InterPro" id="IPR001279">
    <property type="entry name" value="Metallo-B-lactamas"/>
</dbReference>
<dbReference type="Gene3D" id="3.60.15.10">
    <property type="entry name" value="Ribonuclease Z/Hydroxyacylglutathione hydrolase-like"/>
    <property type="match status" value="1"/>
</dbReference>
<dbReference type="PANTHER" id="PTHR30619:SF1">
    <property type="entry name" value="RECOMBINATION PROTEIN 2"/>
    <property type="match status" value="1"/>
</dbReference>
<feature type="transmembrane region" description="Helical" evidence="6">
    <location>
        <begin position="483"/>
        <end position="500"/>
    </location>
</feature>
<dbReference type="NCBIfam" id="TIGR00361">
    <property type="entry name" value="ComEC_Rec2"/>
    <property type="match status" value="1"/>
</dbReference>
<evidence type="ECO:0000256" key="3">
    <source>
        <dbReference type="ARBA" id="ARBA00022692"/>
    </source>
</evidence>
<dbReference type="EMBL" id="AMZO01000002">
    <property type="protein sequence ID" value="ELR67558.1"/>
    <property type="molecule type" value="Genomic_DNA"/>
</dbReference>
<keyword evidence="5 6" id="KW-0472">Membrane</keyword>
<keyword evidence="3 6" id="KW-0812">Transmembrane</keyword>
<dbReference type="Pfam" id="PF13567">
    <property type="entry name" value="DUF4131"/>
    <property type="match status" value="1"/>
</dbReference>
<feature type="transmembrane region" description="Helical" evidence="6">
    <location>
        <begin position="389"/>
        <end position="408"/>
    </location>
</feature>
<feature type="transmembrane region" description="Helical" evidence="6">
    <location>
        <begin position="304"/>
        <end position="326"/>
    </location>
</feature>
<evidence type="ECO:0000256" key="5">
    <source>
        <dbReference type="ARBA" id="ARBA00023136"/>
    </source>
</evidence>
<comment type="subcellular location">
    <subcellularLocation>
        <location evidence="1">Cell membrane</location>
        <topology evidence="1">Multi-pass membrane protein</topology>
    </subcellularLocation>
</comment>
<dbReference type="SMART" id="SM00849">
    <property type="entry name" value="Lactamase_B"/>
    <property type="match status" value="1"/>
</dbReference>
<dbReference type="InterPro" id="IPR035681">
    <property type="entry name" value="ComA-like_MBL"/>
</dbReference>
<evidence type="ECO:0000259" key="7">
    <source>
        <dbReference type="SMART" id="SM00849"/>
    </source>
</evidence>
<dbReference type="InterPro" id="IPR025405">
    <property type="entry name" value="DUF4131"/>
</dbReference>
<feature type="transmembrane region" description="Helical" evidence="6">
    <location>
        <begin position="415"/>
        <end position="433"/>
    </location>
</feature>
<feature type="transmembrane region" description="Helical" evidence="6">
    <location>
        <begin position="332"/>
        <end position="352"/>
    </location>
</feature>
<dbReference type="InterPro" id="IPR004797">
    <property type="entry name" value="Competence_ComEC/Rec2"/>
</dbReference>
<dbReference type="NCBIfam" id="TIGR00360">
    <property type="entry name" value="ComEC_N-term"/>
    <property type="match status" value="1"/>
</dbReference>
<feature type="domain" description="Metallo-beta-lactamase" evidence="7">
    <location>
        <begin position="523"/>
        <end position="710"/>
    </location>
</feature>
<feature type="transmembrane region" description="Helical" evidence="6">
    <location>
        <begin position="364"/>
        <end position="383"/>
    </location>
</feature>
<dbReference type="InterPro" id="IPR052159">
    <property type="entry name" value="Competence_DNA_uptake"/>
</dbReference>